<comment type="caution">
    <text evidence="2">The sequence shown here is derived from an EMBL/GenBank/DDBJ whole genome shotgun (WGS) entry which is preliminary data.</text>
</comment>
<evidence type="ECO:0000313" key="3">
    <source>
        <dbReference type="Proteomes" id="UP001215280"/>
    </source>
</evidence>
<dbReference type="Proteomes" id="UP001215280">
    <property type="component" value="Unassembled WGS sequence"/>
</dbReference>
<dbReference type="EMBL" id="JARJLG010000151">
    <property type="protein sequence ID" value="KAJ7736046.1"/>
    <property type="molecule type" value="Genomic_DNA"/>
</dbReference>
<dbReference type="InterPro" id="IPR001810">
    <property type="entry name" value="F-box_dom"/>
</dbReference>
<proteinExistence type="predicted"/>
<dbReference type="Pfam" id="PF00646">
    <property type="entry name" value="F-box"/>
    <property type="match status" value="1"/>
</dbReference>
<gene>
    <name evidence="2" type="ORF">DFH07DRAFT_944449</name>
</gene>
<protein>
    <recommendedName>
        <fullName evidence="1">F-box domain-containing protein</fullName>
    </recommendedName>
</protein>
<dbReference type="SUPFAM" id="SSF81383">
    <property type="entry name" value="F-box domain"/>
    <property type="match status" value="1"/>
</dbReference>
<feature type="domain" description="F-box" evidence="1">
    <location>
        <begin position="5"/>
        <end position="42"/>
    </location>
</feature>
<name>A0AAD7I7L1_9AGAR</name>
<dbReference type="InterPro" id="IPR036047">
    <property type="entry name" value="F-box-like_dom_sf"/>
</dbReference>
<sequence length="467" mass="52712">MTAGFPNELWSETFAYLPPPSLISLHSTSRSFHGLSRPLLFKHFDFHPFQISGPIQGQLRFAGQSGIDRNVRRLEFWTSNEIAPFVQGCSVSAIRRSADNPARVFAAFFKLLPNLYNLRGLSCCLVDFDQAAVISLSSFPNLVRLQIISCNLRGNLGVLPLLRVTTFVMNQMGHLESLKVAGVHRWIKILDTDRLDDLRIQPPPSSTVFLENASTSSFHHIHTLLVGITSWSQLPILSNFSAIRNLQITACPPWNSETQALLFPHLMTYDGPHEVLLLLHPRASPKRVAIRGCDPVLLLERFGTNHSIMRRVEQLVLWSDSLQAEVLLKILQSFPNLSEFRLNVVQLPGVLPDAGTHTPQSFFESLKTSSPFPSCVQKIYIAWQIGGPSHEPFSLSSVQLQKISDGIQRVHDDLKCIWLVVWGCQYLWIRGADDPYVRTKYYGGWNLEFEFSPPDTKDTFAVLYHNA</sequence>
<dbReference type="InterPro" id="IPR032675">
    <property type="entry name" value="LRR_dom_sf"/>
</dbReference>
<evidence type="ECO:0000259" key="1">
    <source>
        <dbReference type="Pfam" id="PF00646"/>
    </source>
</evidence>
<keyword evidence="3" id="KW-1185">Reference proteome</keyword>
<accession>A0AAD7I7L1</accession>
<dbReference type="Gene3D" id="3.80.10.10">
    <property type="entry name" value="Ribonuclease Inhibitor"/>
    <property type="match status" value="1"/>
</dbReference>
<reference evidence="2" key="1">
    <citation type="submission" date="2023-03" db="EMBL/GenBank/DDBJ databases">
        <title>Massive genome expansion in bonnet fungi (Mycena s.s.) driven by repeated elements and novel gene families across ecological guilds.</title>
        <authorList>
            <consortium name="Lawrence Berkeley National Laboratory"/>
            <person name="Harder C.B."/>
            <person name="Miyauchi S."/>
            <person name="Viragh M."/>
            <person name="Kuo A."/>
            <person name="Thoen E."/>
            <person name="Andreopoulos B."/>
            <person name="Lu D."/>
            <person name="Skrede I."/>
            <person name="Drula E."/>
            <person name="Henrissat B."/>
            <person name="Morin E."/>
            <person name="Kohler A."/>
            <person name="Barry K."/>
            <person name="LaButti K."/>
            <person name="Morin E."/>
            <person name="Salamov A."/>
            <person name="Lipzen A."/>
            <person name="Mereny Z."/>
            <person name="Hegedus B."/>
            <person name="Baldrian P."/>
            <person name="Stursova M."/>
            <person name="Weitz H."/>
            <person name="Taylor A."/>
            <person name="Grigoriev I.V."/>
            <person name="Nagy L.G."/>
            <person name="Martin F."/>
            <person name="Kauserud H."/>
        </authorList>
    </citation>
    <scope>NUCLEOTIDE SEQUENCE</scope>
    <source>
        <strain evidence="2">CBHHK188m</strain>
    </source>
</reference>
<evidence type="ECO:0000313" key="2">
    <source>
        <dbReference type="EMBL" id="KAJ7736046.1"/>
    </source>
</evidence>
<dbReference type="AlphaFoldDB" id="A0AAD7I7L1"/>
<organism evidence="2 3">
    <name type="scientific">Mycena maculata</name>
    <dbReference type="NCBI Taxonomy" id="230809"/>
    <lineage>
        <taxon>Eukaryota</taxon>
        <taxon>Fungi</taxon>
        <taxon>Dikarya</taxon>
        <taxon>Basidiomycota</taxon>
        <taxon>Agaricomycotina</taxon>
        <taxon>Agaricomycetes</taxon>
        <taxon>Agaricomycetidae</taxon>
        <taxon>Agaricales</taxon>
        <taxon>Marasmiineae</taxon>
        <taxon>Mycenaceae</taxon>
        <taxon>Mycena</taxon>
    </lineage>
</organism>